<reference evidence="3 4" key="1">
    <citation type="journal article" date="2016" name="Nat. Commun.">
        <title>Ectomycorrhizal ecology is imprinted in the genome of the dominant symbiotic fungus Cenococcum geophilum.</title>
        <authorList>
            <consortium name="DOE Joint Genome Institute"/>
            <person name="Peter M."/>
            <person name="Kohler A."/>
            <person name="Ohm R.A."/>
            <person name="Kuo A."/>
            <person name="Krutzmann J."/>
            <person name="Morin E."/>
            <person name="Arend M."/>
            <person name="Barry K.W."/>
            <person name="Binder M."/>
            <person name="Choi C."/>
            <person name="Clum A."/>
            <person name="Copeland A."/>
            <person name="Grisel N."/>
            <person name="Haridas S."/>
            <person name="Kipfer T."/>
            <person name="LaButti K."/>
            <person name="Lindquist E."/>
            <person name="Lipzen A."/>
            <person name="Maire R."/>
            <person name="Meier B."/>
            <person name="Mihaltcheva S."/>
            <person name="Molinier V."/>
            <person name="Murat C."/>
            <person name="Poggeler S."/>
            <person name="Quandt C.A."/>
            <person name="Sperisen C."/>
            <person name="Tritt A."/>
            <person name="Tisserant E."/>
            <person name="Crous P.W."/>
            <person name="Henrissat B."/>
            <person name="Nehls U."/>
            <person name="Egli S."/>
            <person name="Spatafora J.W."/>
            <person name="Grigoriev I.V."/>
            <person name="Martin F.M."/>
        </authorList>
    </citation>
    <scope>NUCLEOTIDE SEQUENCE [LARGE SCALE GENOMIC DNA]</scope>
    <source>
        <strain evidence="3 4">CBS 207.34</strain>
    </source>
</reference>
<feature type="transmembrane region" description="Helical" evidence="2">
    <location>
        <begin position="644"/>
        <end position="665"/>
    </location>
</feature>
<evidence type="ECO:0000256" key="2">
    <source>
        <dbReference type="SAM" id="Phobius"/>
    </source>
</evidence>
<feature type="non-terminal residue" evidence="3">
    <location>
        <position position="780"/>
    </location>
</feature>
<keyword evidence="2" id="KW-0812">Transmembrane</keyword>
<sequence length="780" mass="86368">RSSRSSYRDSPNISSENLPERYDPFDPPLDPVEMQNFSTPPREPAGSGEGPQEPQAGLSRSRSGASFVSSLTGESSNKTGYAAIPPAHYSMSRMPPRKSIASSVNTFRTGLTASKTMDPDTQALVERRAGEIAHWNIHWETPAVIIVLFVAGLMGAIGHHLFYTHLDGKPAEDQLQKIRYGTALAFFTKSTLVGSVVMSYRQRIWHTFRKKAMTISAIDGLFSATENLAEFRKWEMLRNAKLASFMAVTSWLIPIAAVLSPASLTSEIKTLTNNTHCPEVASLNFTHESTFNFRNESNYPGSSLIYYNSTDVNATQPGWFDYYDQPSKNARRLTITSAYLQKPVQDSNAAVQSCGNGWNCTYTIMFEGPGYDCEEVANSTNPNDQGLLAMNAPFNMSSLAPVGTYIYLSNVDIADYTDPQTPTNDNGEPAEGPPYPENLGVFLAEPILWIGYSINTTKPYDPSSPYYSRWGAVHESKVFRCTHYQTNYTLVQRYQDGIQSSTVTNHTFISPIVDTTVSPNPANATDLIIGPSSNYVRPTTDVGKYKLTASYHAMGSLVRNFLRGTINHDSKYPVTKSDISETRLIDSRTSYPVEDLMARLQSFYEDMIVTLLSEPHLIIASFDSVPCEKSRTVNVFVYHAEGLWIGYAIVVAVTFVFLIVGAWSIHQNGVASDTQFSRIMVTTRNPTIDRLSVGACLGGDPFPPELIKTKLKFGVLLEDEEQLNVASRGEGPLGRVEHCTFGTAGETKEIVKYGVYAGLKKWRRGKEEKALSEEEKEGLL</sequence>
<feature type="transmembrane region" description="Helical" evidence="2">
    <location>
        <begin position="143"/>
        <end position="163"/>
    </location>
</feature>
<keyword evidence="2" id="KW-1133">Transmembrane helix</keyword>
<accession>A0A8E2FAI7</accession>
<feature type="region of interest" description="Disordered" evidence="1">
    <location>
        <begin position="1"/>
        <end position="80"/>
    </location>
</feature>
<gene>
    <name evidence="3" type="ORF">AOQ84DRAFT_263660</name>
</gene>
<dbReference type="Proteomes" id="UP000250140">
    <property type="component" value="Unassembled WGS sequence"/>
</dbReference>
<proteinExistence type="predicted"/>
<keyword evidence="2" id="KW-0472">Membrane</keyword>
<dbReference type="PANTHER" id="PTHR35041:SF3">
    <property type="entry name" value="FORMYLMETHIONINE DEFORMYLASE-LIKE PROTEIN"/>
    <property type="match status" value="1"/>
</dbReference>
<feature type="compositionally biased region" description="Low complexity" evidence="1">
    <location>
        <begin position="59"/>
        <end position="70"/>
    </location>
</feature>
<feature type="non-terminal residue" evidence="3">
    <location>
        <position position="1"/>
    </location>
</feature>
<dbReference type="PANTHER" id="PTHR35041">
    <property type="entry name" value="MEDIATOR OF RNA POLYMERASE II TRANSCRIPTION SUBUNIT 1"/>
    <property type="match status" value="1"/>
</dbReference>
<evidence type="ECO:0000256" key="1">
    <source>
        <dbReference type="SAM" id="MobiDB-lite"/>
    </source>
</evidence>
<organism evidence="3 4">
    <name type="scientific">Glonium stellatum</name>
    <dbReference type="NCBI Taxonomy" id="574774"/>
    <lineage>
        <taxon>Eukaryota</taxon>
        <taxon>Fungi</taxon>
        <taxon>Dikarya</taxon>
        <taxon>Ascomycota</taxon>
        <taxon>Pezizomycotina</taxon>
        <taxon>Dothideomycetes</taxon>
        <taxon>Pleosporomycetidae</taxon>
        <taxon>Gloniales</taxon>
        <taxon>Gloniaceae</taxon>
        <taxon>Glonium</taxon>
    </lineage>
</organism>
<feature type="compositionally biased region" description="Polar residues" evidence="1">
    <location>
        <begin position="1"/>
        <end position="17"/>
    </location>
</feature>
<dbReference type="EMBL" id="KV748697">
    <property type="protein sequence ID" value="OCL13600.1"/>
    <property type="molecule type" value="Genomic_DNA"/>
</dbReference>
<protein>
    <submittedName>
        <fullName evidence="3">Uncharacterized protein</fullName>
    </submittedName>
</protein>
<evidence type="ECO:0000313" key="4">
    <source>
        <dbReference type="Proteomes" id="UP000250140"/>
    </source>
</evidence>
<name>A0A8E2FAI7_9PEZI</name>
<feature type="transmembrane region" description="Helical" evidence="2">
    <location>
        <begin position="183"/>
        <end position="200"/>
    </location>
</feature>
<keyword evidence="4" id="KW-1185">Reference proteome</keyword>
<feature type="transmembrane region" description="Helical" evidence="2">
    <location>
        <begin position="242"/>
        <end position="264"/>
    </location>
</feature>
<evidence type="ECO:0000313" key="3">
    <source>
        <dbReference type="EMBL" id="OCL13600.1"/>
    </source>
</evidence>
<dbReference type="AlphaFoldDB" id="A0A8E2FAI7"/>
<dbReference type="OrthoDB" id="5340195at2759"/>